<gene>
    <name evidence="1" type="ORF">ADICYQ_3631</name>
</gene>
<comment type="caution">
    <text evidence="1">The sequence shown here is derived from an EMBL/GenBank/DDBJ whole genome shotgun (WGS) entry which is preliminary data.</text>
</comment>
<accession>S7WTC9</accession>
<organism evidence="1 2">
    <name type="scientific">Cyclobacterium qasimii M12-11B</name>
    <dbReference type="NCBI Taxonomy" id="641524"/>
    <lineage>
        <taxon>Bacteria</taxon>
        <taxon>Pseudomonadati</taxon>
        <taxon>Bacteroidota</taxon>
        <taxon>Cytophagia</taxon>
        <taxon>Cytophagales</taxon>
        <taxon>Cyclobacteriaceae</taxon>
        <taxon>Cyclobacterium</taxon>
    </lineage>
</organism>
<sequence length="49" mass="5699">MRTLFWVGAALRKSVAISLRWRFLQLSRLKALSKPTNDVFIKLNLVQVI</sequence>
<proteinExistence type="predicted"/>
<reference evidence="1 2" key="1">
    <citation type="journal article" date="2013" name="Genome Announc.">
        <title>Draft Genome Sequence of Cyclobacterium qasimii Strain M12-11BT, Isolated from Arctic Marine Sediment.</title>
        <authorList>
            <person name="Shivaji S."/>
            <person name="Ara S."/>
            <person name="Singh A."/>
            <person name="Kumar Pinnaka A."/>
        </authorList>
    </citation>
    <scope>NUCLEOTIDE SEQUENCE [LARGE SCALE GENOMIC DNA]</scope>
    <source>
        <strain evidence="1 2">M12-11B</strain>
    </source>
</reference>
<protein>
    <submittedName>
        <fullName evidence="1">Uncharacterized protein</fullName>
    </submittedName>
</protein>
<evidence type="ECO:0000313" key="2">
    <source>
        <dbReference type="Proteomes" id="UP000014974"/>
    </source>
</evidence>
<dbReference type="Proteomes" id="UP000014974">
    <property type="component" value="Unassembled WGS sequence"/>
</dbReference>
<name>S7WTC9_9BACT</name>
<evidence type="ECO:0000313" key="1">
    <source>
        <dbReference type="EMBL" id="EPR67358.1"/>
    </source>
</evidence>
<dbReference type="EMBL" id="ATNM01000131">
    <property type="protein sequence ID" value="EPR67358.1"/>
    <property type="molecule type" value="Genomic_DNA"/>
</dbReference>
<dbReference type="AlphaFoldDB" id="S7WTC9"/>